<dbReference type="SUPFAM" id="SSF53335">
    <property type="entry name" value="S-adenosyl-L-methionine-dependent methyltransferases"/>
    <property type="match status" value="1"/>
</dbReference>
<reference evidence="2" key="1">
    <citation type="journal article" date="2021" name="Microb. Physiol.">
        <title>Proteogenomic Insights into the Physiology of Marine, Sulfate-Reducing, Filamentous Desulfonema limicola and Desulfonema magnum.</title>
        <authorList>
            <person name="Schnaars V."/>
            <person name="Wohlbrand L."/>
            <person name="Scheve S."/>
            <person name="Hinrichs C."/>
            <person name="Reinhardt R."/>
            <person name="Rabus R."/>
        </authorList>
    </citation>
    <scope>NUCLEOTIDE SEQUENCE</scope>
    <source>
        <strain evidence="2">5ac10</strain>
    </source>
</reference>
<dbReference type="EMBL" id="CP061799">
    <property type="protein sequence ID" value="QTA81191.1"/>
    <property type="molecule type" value="Genomic_DNA"/>
</dbReference>
<gene>
    <name evidence="2" type="ORF">dnl_35220</name>
</gene>
<dbReference type="Pfam" id="PF08241">
    <property type="entry name" value="Methyltransf_11"/>
    <property type="match status" value="1"/>
</dbReference>
<name>A0A975GH98_9BACT</name>
<protein>
    <submittedName>
        <fullName evidence="2">SAM-dependent methyltransferase, type 11</fullName>
    </submittedName>
</protein>
<dbReference type="PANTHER" id="PTHR45445:SF2">
    <property type="entry name" value="METHYLTRANSFERASE TYPE 11 DOMAIN-CONTAINING PROTEIN"/>
    <property type="match status" value="1"/>
</dbReference>
<keyword evidence="2" id="KW-0808">Transferase</keyword>
<evidence type="ECO:0000313" key="3">
    <source>
        <dbReference type="Proteomes" id="UP000663720"/>
    </source>
</evidence>
<organism evidence="2 3">
    <name type="scientific">Desulfonema limicola</name>
    <dbReference type="NCBI Taxonomy" id="45656"/>
    <lineage>
        <taxon>Bacteria</taxon>
        <taxon>Pseudomonadati</taxon>
        <taxon>Thermodesulfobacteriota</taxon>
        <taxon>Desulfobacteria</taxon>
        <taxon>Desulfobacterales</taxon>
        <taxon>Desulfococcaceae</taxon>
        <taxon>Desulfonema</taxon>
    </lineage>
</organism>
<dbReference type="PANTHER" id="PTHR45445">
    <property type="match status" value="1"/>
</dbReference>
<keyword evidence="3" id="KW-1185">Reference proteome</keyword>
<evidence type="ECO:0000313" key="2">
    <source>
        <dbReference type="EMBL" id="QTA81191.1"/>
    </source>
</evidence>
<keyword evidence="2" id="KW-0489">Methyltransferase</keyword>
<dbReference type="RefSeq" id="WP_207687260.1">
    <property type="nucleotide sequence ID" value="NZ_CP061799.1"/>
</dbReference>
<dbReference type="AlphaFoldDB" id="A0A975GH98"/>
<dbReference type="KEGG" id="dli:dnl_35220"/>
<feature type="domain" description="Methyltransferase type 11" evidence="1">
    <location>
        <begin position="173"/>
        <end position="291"/>
    </location>
</feature>
<dbReference type="Proteomes" id="UP000663720">
    <property type="component" value="Chromosome"/>
</dbReference>
<dbReference type="GO" id="GO:0032259">
    <property type="term" value="P:methylation"/>
    <property type="evidence" value="ECO:0007669"/>
    <property type="project" value="UniProtKB-KW"/>
</dbReference>
<accession>A0A975GH98</accession>
<sequence length="375" mass="41378">MPQCYDRRINLLKLTHFKRLKPVCPVCRRNSGIDSPLETGKTEEQINGDIIQGILVCTNRQCLSEFPVIDGIPVIVADLRAYISQQILPVIARNNLHPSIESLIGDCCGPGSAYDIMRQHLSTYTFDHYGDIDPLECGSLPGSHHFVPPGSVRTLLQKGLEHAGTLLDKPFIDTGCAVGRTCFDLAEKTQDIVLGIDLSFAMLQTASRILRTGIVSYPRRAAGIVYHSREFPAHFTCTENIDFWACDAAALPFADNTFGFAASINLIDCVHSPYDHLLSLKKVLMPDAKAILASPYDWSPGAASVESWLGGHSQRSDNQGASEIIIKSLLTKGCIQEDSGGFEIIFEIESLPWSVRIHDRSAMSYLTHLLVLRRV</sequence>
<dbReference type="Gene3D" id="3.40.50.150">
    <property type="entry name" value="Vaccinia Virus protein VP39"/>
    <property type="match status" value="1"/>
</dbReference>
<dbReference type="InterPro" id="IPR029063">
    <property type="entry name" value="SAM-dependent_MTases_sf"/>
</dbReference>
<dbReference type="GO" id="GO:0008757">
    <property type="term" value="F:S-adenosylmethionine-dependent methyltransferase activity"/>
    <property type="evidence" value="ECO:0007669"/>
    <property type="project" value="InterPro"/>
</dbReference>
<proteinExistence type="predicted"/>
<dbReference type="InterPro" id="IPR013216">
    <property type="entry name" value="Methyltransf_11"/>
</dbReference>
<evidence type="ECO:0000259" key="1">
    <source>
        <dbReference type="Pfam" id="PF08241"/>
    </source>
</evidence>